<reference evidence="2 3" key="3">
    <citation type="journal article" date="2013" name="Rice">
        <title>Improvement of the Oryza sativa Nipponbare reference genome using next generation sequence and optical map data.</title>
        <authorList>
            <person name="Kawahara Y."/>
            <person name="de la Bastide M."/>
            <person name="Hamilton J.P."/>
            <person name="Kanamori H."/>
            <person name="McCombie W.R."/>
            <person name="Ouyang S."/>
            <person name="Schwartz D.C."/>
            <person name="Tanaka T."/>
            <person name="Wu J."/>
            <person name="Zhou S."/>
            <person name="Childs K.L."/>
            <person name="Davidson R.M."/>
            <person name="Lin H."/>
            <person name="Quesada-Ocampo L."/>
            <person name="Vaillancourt B."/>
            <person name="Sakai H."/>
            <person name="Lee S.S."/>
            <person name="Kim J."/>
            <person name="Numa H."/>
            <person name="Itoh T."/>
            <person name="Buell C.R."/>
            <person name="Matsumoto T."/>
        </authorList>
    </citation>
    <scope>NUCLEOTIDE SEQUENCE [LARGE SCALE GENOMIC DNA]</scope>
    <source>
        <strain evidence="3">cv. Nipponbare</strain>
    </source>
</reference>
<organism evidence="2 3">
    <name type="scientific">Oryza sativa subsp. japonica</name>
    <name type="common">Rice</name>
    <dbReference type="NCBI Taxonomy" id="39947"/>
    <lineage>
        <taxon>Eukaryota</taxon>
        <taxon>Viridiplantae</taxon>
        <taxon>Streptophyta</taxon>
        <taxon>Embryophyta</taxon>
        <taxon>Tracheophyta</taxon>
        <taxon>Spermatophyta</taxon>
        <taxon>Magnoliopsida</taxon>
        <taxon>Liliopsida</taxon>
        <taxon>Poales</taxon>
        <taxon>Poaceae</taxon>
        <taxon>BOP clade</taxon>
        <taxon>Oryzoideae</taxon>
        <taxon>Oryzeae</taxon>
        <taxon>Oryzinae</taxon>
        <taxon>Oryza</taxon>
        <taxon>Oryza sativa</taxon>
    </lineage>
</organism>
<dbReference type="PaxDb" id="39947-A0A0P0WDT1"/>
<reference evidence="2 3" key="2">
    <citation type="journal article" date="2013" name="Plant Cell Physiol.">
        <title>Rice Annotation Project Database (RAP-DB): an integrative and interactive database for rice genomics.</title>
        <authorList>
            <person name="Sakai H."/>
            <person name="Lee S.S."/>
            <person name="Tanaka T."/>
            <person name="Numa H."/>
            <person name="Kim J."/>
            <person name="Kawahara Y."/>
            <person name="Wakimoto H."/>
            <person name="Yang C.C."/>
            <person name="Iwamoto M."/>
            <person name="Abe T."/>
            <person name="Yamada Y."/>
            <person name="Muto A."/>
            <person name="Inokuchi H."/>
            <person name="Ikemura T."/>
            <person name="Matsumoto T."/>
            <person name="Sasaki T."/>
            <person name="Itoh T."/>
        </authorList>
    </citation>
    <scope>NUCLEOTIDE SEQUENCE [LARGE SCALE GENOMIC DNA]</scope>
    <source>
        <strain evidence="3">cv. Nipponbare</strain>
    </source>
</reference>
<feature type="region of interest" description="Disordered" evidence="1">
    <location>
        <begin position="90"/>
        <end position="112"/>
    </location>
</feature>
<reference evidence="3" key="1">
    <citation type="journal article" date="2005" name="Nature">
        <title>The map-based sequence of the rice genome.</title>
        <authorList>
            <consortium name="International rice genome sequencing project (IRGSP)"/>
            <person name="Matsumoto T."/>
            <person name="Wu J."/>
            <person name="Kanamori H."/>
            <person name="Katayose Y."/>
            <person name="Fujisawa M."/>
            <person name="Namiki N."/>
            <person name="Mizuno H."/>
            <person name="Yamamoto K."/>
            <person name="Antonio B.A."/>
            <person name="Baba T."/>
            <person name="Sakata K."/>
            <person name="Nagamura Y."/>
            <person name="Aoki H."/>
            <person name="Arikawa K."/>
            <person name="Arita K."/>
            <person name="Bito T."/>
            <person name="Chiden Y."/>
            <person name="Fujitsuka N."/>
            <person name="Fukunaka R."/>
            <person name="Hamada M."/>
            <person name="Harada C."/>
            <person name="Hayashi A."/>
            <person name="Hijishita S."/>
            <person name="Honda M."/>
            <person name="Hosokawa S."/>
            <person name="Ichikawa Y."/>
            <person name="Idonuma A."/>
            <person name="Iijima M."/>
            <person name="Ikeda M."/>
            <person name="Ikeno M."/>
            <person name="Ito K."/>
            <person name="Ito S."/>
            <person name="Ito T."/>
            <person name="Ito Y."/>
            <person name="Ito Y."/>
            <person name="Iwabuchi A."/>
            <person name="Kamiya K."/>
            <person name="Karasawa W."/>
            <person name="Kurita K."/>
            <person name="Katagiri S."/>
            <person name="Kikuta A."/>
            <person name="Kobayashi H."/>
            <person name="Kobayashi N."/>
            <person name="Machita K."/>
            <person name="Maehara T."/>
            <person name="Masukawa M."/>
            <person name="Mizubayashi T."/>
            <person name="Mukai Y."/>
            <person name="Nagasaki H."/>
            <person name="Nagata Y."/>
            <person name="Naito S."/>
            <person name="Nakashima M."/>
            <person name="Nakama Y."/>
            <person name="Nakamichi Y."/>
            <person name="Nakamura M."/>
            <person name="Meguro A."/>
            <person name="Negishi M."/>
            <person name="Ohta I."/>
            <person name="Ohta T."/>
            <person name="Okamoto M."/>
            <person name="Ono N."/>
            <person name="Saji S."/>
            <person name="Sakaguchi M."/>
            <person name="Sakai K."/>
            <person name="Shibata M."/>
            <person name="Shimokawa T."/>
            <person name="Song J."/>
            <person name="Takazaki Y."/>
            <person name="Terasawa K."/>
            <person name="Tsugane M."/>
            <person name="Tsuji K."/>
            <person name="Ueda S."/>
            <person name="Waki K."/>
            <person name="Yamagata H."/>
            <person name="Yamamoto M."/>
            <person name="Yamamoto S."/>
            <person name="Yamane H."/>
            <person name="Yoshiki S."/>
            <person name="Yoshihara R."/>
            <person name="Yukawa K."/>
            <person name="Zhong H."/>
            <person name="Yano M."/>
            <person name="Yuan Q."/>
            <person name="Ouyang S."/>
            <person name="Liu J."/>
            <person name="Jones K.M."/>
            <person name="Gansberger K."/>
            <person name="Moffat K."/>
            <person name="Hill J."/>
            <person name="Bera J."/>
            <person name="Fadrosh D."/>
            <person name="Jin S."/>
            <person name="Johri S."/>
            <person name="Kim M."/>
            <person name="Overton L."/>
            <person name="Reardon M."/>
            <person name="Tsitrin T."/>
            <person name="Vuong H."/>
            <person name="Weaver B."/>
            <person name="Ciecko A."/>
            <person name="Tallon L."/>
            <person name="Jackson J."/>
            <person name="Pai G."/>
            <person name="Aken S.V."/>
            <person name="Utterback T."/>
            <person name="Reidmuller S."/>
            <person name="Feldblyum T."/>
            <person name="Hsiao J."/>
            <person name="Zismann V."/>
            <person name="Iobst S."/>
            <person name="de Vazeille A.R."/>
            <person name="Buell C.R."/>
            <person name="Ying K."/>
            <person name="Li Y."/>
            <person name="Lu T."/>
            <person name="Huang Y."/>
            <person name="Zhao Q."/>
            <person name="Feng Q."/>
            <person name="Zhang L."/>
            <person name="Zhu J."/>
            <person name="Weng Q."/>
            <person name="Mu J."/>
            <person name="Lu Y."/>
            <person name="Fan D."/>
            <person name="Liu Y."/>
            <person name="Guan J."/>
            <person name="Zhang Y."/>
            <person name="Yu S."/>
            <person name="Liu X."/>
            <person name="Zhang Y."/>
            <person name="Hong G."/>
            <person name="Han B."/>
            <person name="Choisne N."/>
            <person name="Demange N."/>
            <person name="Orjeda G."/>
            <person name="Samain S."/>
            <person name="Cattolico L."/>
            <person name="Pelletier E."/>
            <person name="Couloux A."/>
            <person name="Segurens B."/>
            <person name="Wincker P."/>
            <person name="D'Hont A."/>
            <person name="Scarpelli C."/>
            <person name="Weissenbach J."/>
            <person name="Salanoubat M."/>
            <person name="Quetier F."/>
            <person name="Yu Y."/>
            <person name="Kim H.R."/>
            <person name="Rambo T."/>
            <person name="Currie J."/>
            <person name="Collura K."/>
            <person name="Luo M."/>
            <person name="Yang T."/>
            <person name="Ammiraju J.S.S."/>
            <person name="Engler F."/>
            <person name="Soderlund C."/>
            <person name="Wing R.A."/>
            <person name="Palmer L.E."/>
            <person name="de la Bastide M."/>
            <person name="Spiegel L."/>
            <person name="Nascimento L."/>
            <person name="Zutavern T."/>
            <person name="O'Shaughnessy A."/>
            <person name="Dike S."/>
            <person name="Dedhia N."/>
            <person name="Preston R."/>
            <person name="Balija V."/>
            <person name="McCombie W.R."/>
            <person name="Chow T."/>
            <person name="Chen H."/>
            <person name="Chung M."/>
            <person name="Chen C."/>
            <person name="Shaw J."/>
            <person name="Wu H."/>
            <person name="Hsiao K."/>
            <person name="Chao Y."/>
            <person name="Chu M."/>
            <person name="Cheng C."/>
            <person name="Hour A."/>
            <person name="Lee P."/>
            <person name="Lin S."/>
            <person name="Lin Y."/>
            <person name="Liou J."/>
            <person name="Liu S."/>
            <person name="Hsing Y."/>
            <person name="Raghuvanshi S."/>
            <person name="Mohanty A."/>
            <person name="Bharti A.K."/>
            <person name="Gaur A."/>
            <person name="Gupta V."/>
            <person name="Kumar D."/>
            <person name="Ravi V."/>
            <person name="Vij S."/>
            <person name="Kapur A."/>
            <person name="Khurana P."/>
            <person name="Khurana P."/>
            <person name="Khurana J.P."/>
            <person name="Tyagi A.K."/>
            <person name="Gaikwad K."/>
            <person name="Singh A."/>
            <person name="Dalal V."/>
            <person name="Srivastava S."/>
            <person name="Dixit A."/>
            <person name="Pal A.K."/>
            <person name="Ghazi I.A."/>
            <person name="Yadav M."/>
            <person name="Pandit A."/>
            <person name="Bhargava A."/>
            <person name="Sureshbabu K."/>
            <person name="Batra K."/>
            <person name="Sharma T.R."/>
            <person name="Mohapatra T."/>
            <person name="Singh N.K."/>
            <person name="Messing J."/>
            <person name="Nelson A.B."/>
            <person name="Fuks G."/>
            <person name="Kavchok S."/>
            <person name="Keizer G."/>
            <person name="Linton E."/>
            <person name="Llaca V."/>
            <person name="Song R."/>
            <person name="Tanyolac B."/>
            <person name="Young S."/>
            <person name="Ho-Il K."/>
            <person name="Hahn J.H."/>
            <person name="Sangsakoo G."/>
            <person name="Vanavichit A."/>
            <person name="de Mattos Luiz.A.T."/>
            <person name="Zimmer P.D."/>
            <person name="Malone G."/>
            <person name="Dellagostin O."/>
            <person name="de Oliveira A.C."/>
            <person name="Bevan M."/>
            <person name="Bancroft I."/>
            <person name="Minx P."/>
            <person name="Cordum H."/>
            <person name="Wilson R."/>
            <person name="Cheng Z."/>
            <person name="Jin W."/>
            <person name="Jiang J."/>
            <person name="Leong S.A."/>
            <person name="Iwama H."/>
            <person name="Gojobori T."/>
            <person name="Itoh T."/>
            <person name="Niimura Y."/>
            <person name="Fujii Y."/>
            <person name="Habara T."/>
            <person name="Sakai H."/>
            <person name="Sato Y."/>
            <person name="Wilson G."/>
            <person name="Kumar K."/>
            <person name="McCouch S."/>
            <person name="Juretic N."/>
            <person name="Hoen D."/>
            <person name="Wright S."/>
            <person name="Bruskiewich R."/>
            <person name="Bureau T."/>
            <person name="Miyao A."/>
            <person name="Hirochika H."/>
            <person name="Nishikawa T."/>
            <person name="Kadowaki K."/>
            <person name="Sugiura M."/>
            <person name="Burr B."/>
            <person name="Sasaki T."/>
        </authorList>
    </citation>
    <scope>NUCLEOTIDE SEQUENCE [LARGE SCALE GENOMIC DNA]</scope>
    <source>
        <strain evidence="3">cv. Nipponbare</strain>
    </source>
</reference>
<accession>A0A0P0WDT1</accession>
<evidence type="ECO:0000256" key="1">
    <source>
        <dbReference type="SAM" id="MobiDB-lite"/>
    </source>
</evidence>
<keyword evidence="3" id="KW-1185">Reference proteome</keyword>
<sequence length="314" mass="33004">FSVRPGFSSFNLGSSASSNALNDAFRRRSGCLSAGKAPSESTSDIRAMASSTDLASMMESSLLVLATKTTRSYSSSSAVRAARFLAASGSRSRRSRSSSRRRASSASVTLGAGAPTREALRAAVLDGAEAEAEAASASARRRFSALRAAASARFSASSSRRRAARDLGPSASRQYSSSLARSTRSRRSASATERRSRAASALELTPIFFGIAAVRGGGGGRWRGVGLERRSDLGGELVCGFVGFPGPGGFVGLSSGFGARIVYACDQLTLYAWSRAGYHFSRSFPLNCIFFYFENLNCILSWASPSFGLYGSAL</sequence>
<dbReference type="Gramene" id="Os04t0561550-00">
    <property type="protein sequence ID" value="Os04t0561550-00"/>
    <property type="gene ID" value="Os04g0561550"/>
</dbReference>
<gene>
    <name evidence="2" type="ordered locus">Os04g0561550</name>
    <name evidence="2" type="ORF">OSNPB_040561550</name>
</gene>
<dbReference type="Proteomes" id="UP000059680">
    <property type="component" value="Chromosome 4"/>
</dbReference>
<feature type="non-terminal residue" evidence="2">
    <location>
        <position position="314"/>
    </location>
</feature>
<feature type="compositionally biased region" description="Basic residues" evidence="1">
    <location>
        <begin position="91"/>
        <end position="103"/>
    </location>
</feature>
<name>A0A0P0WDT1_ORYSJ</name>
<protein>
    <submittedName>
        <fullName evidence="2">Os04g0561550 protein</fullName>
    </submittedName>
</protein>
<dbReference type="InParanoid" id="A0A0P0WDT1"/>
<evidence type="ECO:0000313" key="2">
    <source>
        <dbReference type="EMBL" id="BAS90478.1"/>
    </source>
</evidence>
<proteinExistence type="predicted"/>
<evidence type="ECO:0000313" key="3">
    <source>
        <dbReference type="Proteomes" id="UP000059680"/>
    </source>
</evidence>
<dbReference type="EMBL" id="AP014960">
    <property type="protein sequence ID" value="BAS90478.1"/>
    <property type="molecule type" value="Genomic_DNA"/>
</dbReference>
<dbReference type="AlphaFoldDB" id="A0A0P0WDT1"/>
<feature type="region of interest" description="Disordered" evidence="1">
    <location>
        <begin position="160"/>
        <end position="195"/>
    </location>
</feature>